<feature type="transmembrane region" description="Helical" evidence="9">
    <location>
        <begin position="85"/>
        <end position="105"/>
    </location>
</feature>
<feature type="domain" description="Tripartite ATP-independent periplasmic transporters DctQ component" evidence="10">
    <location>
        <begin position="20"/>
        <end position="158"/>
    </location>
</feature>
<dbReference type="Proteomes" id="UP000005730">
    <property type="component" value="Chromosome"/>
</dbReference>
<keyword evidence="7 9" id="KW-0472">Membrane</keyword>
<dbReference type="eggNOG" id="COG3090">
    <property type="taxonomic scope" value="Bacteria"/>
</dbReference>
<keyword evidence="12" id="KW-1185">Reference proteome</keyword>
<keyword evidence="6 9" id="KW-1133">Transmembrane helix</keyword>
<feature type="transmembrane region" description="Helical" evidence="9">
    <location>
        <begin position="12"/>
        <end position="32"/>
    </location>
</feature>
<accession>H0UP62</accession>
<dbReference type="PANTHER" id="PTHR35011">
    <property type="entry name" value="2,3-DIKETO-L-GULONATE TRAP TRANSPORTER SMALL PERMEASE PROTEIN YIAM"/>
    <property type="match status" value="1"/>
</dbReference>
<name>H0UP62_9BACT</name>
<evidence type="ECO:0000256" key="4">
    <source>
        <dbReference type="ARBA" id="ARBA00022519"/>
    </source>
</evidence>
<keyword evidence="5 9" id="KW-0812">Transmembrane</keyword>
<evidence type="ECO:0000256" key="3">
    <source>
        <dbReference type="ARBA" id="ARBA00022475"/>
    </source>
</evidence>
<feature type="transmembrane region" description="Helical" evidence="9">
    <location>
        <begin position="44"/>
        <end position="64"/>
    </location>
</feature>
<evidence type="ECO:0000256" key="2">
    <source>
        <dbReference type="ARBA" id="ARBA00022448"/>
    </source>
</evidence>
<dbReference type="Pfam" id="PF04290">
    <property type="entry name" value="DctQ"/>
    <property type="match status" value="1"/>
</dbReference>
<evidence type="ECO:0000256" key="9">
    <source>
        <dbReference type="SAM" id="Phobius"/>
    </source>
</evidence>
<dbReference type="AlphaFoldDB" id="H0UP62"/>
<dbReference type="STRING" id="926567.TheveDRAFT_0305"/>
<dbReference type="InterPro" id="IPR055348">
    <property type="entry name" value="DctQ"/>
</dbReference>
<proteinExistence type="inferred from homology"/>
<evidence type="ECO:0000256" key="7">
    <source>
        <dbReference type="ARBA" id="ARBA00023136"/>
    </source>
</evidence>
<dbReference type="EMBL" id="CM001377">
    <property type="protein sequence ID" value="EHM09475.1"/>
    <property type="molecule type" value="Genomic_DNA"/>
</dbReference>
<evidence type="ECO:0000313" key="12">
    <source>
        <dbReference type="Proteomes" id="UP000005730"/>
    </source>
</evidence>
<dbReference type="InterPro" id="IPR007387">
    <property type="entry name" value="TRAP_DctQ"/>
</dbReference>
<dbReference type="GO" id="GO:0005886">
    <property type="term" value="C:plasma membrane"/>
    <property type="evidence" value="ECO:0007669"/>
    <property type="project" value="UniProtKB-SubCell"/>
</dbReference>
<keyword evidence="2" id="KW-0813">Transport</keyword>
<evidence type="ECO:0000256" key="8">
    <source>
        <dbReference type="ARBA" id="ARBA00038436"/>
    </source>
</evidence>
<feature type="transmembrane region" description="Helical" evidence="9">
    <location>
        <begin position="133"/>
        <end position="151"/>
    </location>
</feature>
<sequence length="170" mass="19217">MEALGQRFFGTICMVMSIILALMIGAATLMRYVFRTDLYGYEEWVKLFAFWLYFSGAAYGALNGTHVSADIVNSYVPDGVFKRTLVLLKNLITVGVSSLFLYYGYDFFMFGFRGPLGNGIAVPMTTVWRIPLWTSYVAIFGGMAFMVLYFVRDLWCSLVNLVEAWGGMNK</sequence>
<dbReference type="HOGENOM" id="CLU_1420841_0_0_0"/>
<keyword evidence="4" id="KW-0997">Cell inner membrane</keyword>
<evidence type="ECO:0000259" key="10">
    <source>
        <dbReference type="Pfam" id="PF04290"/>
    </source>
</evidence>
<keyword evidence="3" id="KW-1003">Cell membrane</keyword>
<comment type="subcellular location">
    <subcellularLocation>
        <location evidence="1">Cell inner membrane</location>
        <topology evidence="1">Multi-pass membrane protein</topology>
    </subcellularLocation>
</comment>
<evidence type="ECO:0000313" key="11">
    <source>
        <dbReference type="EMBL" id="EHM09475.1"/>
    </source>
</evidence>
<evidence type="ECO:0000256" key="5">
    <source>
        <dbReference type="ARBA" id="ARBA00022692"/>
    </source>
</evidence>
<protein>
    <submittedName>
        <fullName evidence="11">TRAP-type C4-dicarboxylate transport system, small permease component</fullName>
    </submittedName>
</protein>
<comment type="similarity">
    <text evidence="8">Belongs to the TRAP transporter small permease family.</text>
</comment>
<gene>
    <name evidence="11" type="ORF">TheveDRAFT_0305</name>
</gene>
<reference evidence="11 12" key="1">
    <citation type="submission" date="2011-10" db="EMBL/GenBank/DDBJ databases">
        <title>The Noncontiguous Finished genome of Thermanaerovibrio velox DSM 12556.</title>
        <authorList>
            <consortium name="US DOE Joint Genome Institute (JGI-PGF)"/>
            <person name="Lucas S."/>
            <person name="Copeland A."/>
            <person name="Lapidus A."/>
            <person name="Glavina del Rio T."/>
            <person name="Dalin E."/>
            <person name="Tice H."/>
            <person name="Bruce D."/>
            <person name="Goodwin L."/>
            <person name="Pitluck S."/>
            <person name="Peters L."/>
            <person name="Mikhailova N."/>
            <person name="Teshima H."/>
            <person name="Kyrpides N."/>
            <person name="Mavromatis K."/>
            <person name="Ivanova N."/>
            <person name="Markowitz V."/>
            <person name="Cheng J.-F."/>
            <person name="Hugenholtz P."/>
            <person name="Woyke T."/>
            <person name="Wu D."/>
            <person name="Spring S."/>
            <person name="Brambilla E.-M."/>
            <person name="Klenk H.-P."/>
            <person name="Eisen J.A."/>
        </authorList>
    </citation>
    <scope>NUCLEOTIDE SEQUENCE [LARGE SCALE GENOMIC DNA]</scope>
    <source>
        <strain evidence="11 12">DSM 12556</strain>
    </source>
</reference>
<organism evidence="11 12">
    <name type="scientific">Thermanaerovibrio velox DSM 12556</name>
    <dbReference type="NCBI Taxonomy" id="926567"/>
    <lineage>
        <taxon>Bacteria</taxon>
        <taxon>Thermotogati</taxon>
        <taxon>Synergistota</taxon>
        <taxon>Synergistia</taxon>
        <taxon>Synergistales</taxon>
        <taxon>Synergistaceae</taxon>
        <taxon>Thermanaerovibrio</taxon>
    </lineage>
</organism>
<evidence type="ECO:0000256" key="1">
    <source>
        <dbReference type="ARBA" id="ARBA00004429"/>
    </source>
</evidence>
<evidence type="ECO:0000256" key="6">
    <source>
        <dbReference type="ARBA" id="ARBA00022989"/>
    </source>
</evidence>